<feature type="coiled-coil region" evidence="1">
    <location>
        <begin position="175"/>
        <end position="202"/>
    </location>
</feature>
<dbReference type="EMBL" id="JANPWZ010000034">
    <property type="protein sequence ID" value="KAJ3580044.1"/>
    <property type="molecule type" value="Genomic_DNA"/>
</dbReference>
<evidence type="ECO:0000313" key="3">
    <source>
        <dbReference type="EMBL" id="KAJ3580044.1"/>
    </source>
</evidence>
<protein>
    <recommendedName>
        <fullName evidence="5">EF-hand domain-containing protein</fullName>
    </recommendedName>
</protein>
<feature type="chain" id="PRO_5040928081" description="EF-hand domain-containing protein" evidence="2">
    <location>
        <begin position="27"/>
        <end position="896"/>
    </location>
</feature>
<comment type="caution">
    <text evidence="3">The sequence shown here is derived from an EMBL/GenBank/DDBJ whole genome shotgun (WGS) entry which is preliminary data.</text>
</comment>
<evidence type="ECO:0008006" key="5">
    <source>
        <dbReference type="Google" id="ProtNLM"/>
    </source>
</evidence>
<evidence type="ECO:0000313" key="4">
    <source>
        <dbReference type="Proteomes" id="UP001148614"/>
    </source>
</evidence>
<evidence type="ECO:0000256" key="2">
    <source>
        <dbReference type="SAM" id="SignalP"/>
    </source>
</evidence>
<gene>
    <name evidence="3" type="ORF">NPX13_g518</name>
</gene>
<sequence length="896" mass="102507">MRHYLPSITLVWLIWLLFGFLYPVQAAINFVSHAHERVWLWELYETVTEIEGADKQKMIFAQNPEAKIKPLRNIGTGPNGKLTYAEFQARLEKINPEFKELYNPQDLIPPMITADTDEDGLKQEIDKCVRELNDRGWNAQLDVTNIDPSLRKEDYLERDRKGKRGSKFNSKDPYNTAYNDLVEKAEKKFNQYREENKHAVVAKKLGIVKEILGRITTLRMEDTSSFLFKQMQQDGSKNGLGLSADDIVAERDQPSKVTLGPKWDKVNIAETFTKGWANPDIMKKLQAAGFKNLKDSIRWADNLGDPGKARSGPPYTDMNRGHFRALNITANRGMMPDEEVLSDNETTSDEGVTAVTSAEELTSDEEEMPGLDVQFVCYPAIRGQRVPGPEHLDDEVVQASLIRGIRLDYAFAISDEVTNVARGVPSFARARNARLIMSNVIPVDMTEEQRPYCIWYPDFATEETYRALVRRHPQMRYAAGRACAAAGYDALYMELDLLPDVSIAEEARESENEGSRRIFESIMSGSVRYAVMDDFTRAINTTNPHSPAFLNGDTEVRWRLHPRDPAISMSVPRFPCIEEDMHIDVSPITAPYHIPYLNDNEIRLLYEPLPQDLPTVKKELLIQMAAFDGNIDRYSRLATPARRMRVMELSCVIRGIYHHTMYARWWGNEIAQNTPRAQVVAAVKFEPYFIDSDAVGSNLDRIKMAISARRIMLNDPREFQDNGWPPNVPQPYFIWYPLRPRPEMLSLLAEKVPSMAEQAAVAAIFCDYESEFKSICPAPNIRLWFAASQSKNPLYKDYLEKKGAKENIDTWAFEMDIWQGAFHDRVQYCMEFDLEPTDMVDFSDKNPQYDSLFTRLGPYNEGGRPDAGKLEFKIWSPFPRFPSTANTRETTPTPLP</sequence>
<organism evidence="3 4">
    <name type="scientific">Xylaria arbuscula</name>
    <dbReference type="NCBI Taxonomy" id="114810"/>
    <lineage>
        <taxon>Eukaryota</taxon>
        <taxon>Fungi</taxon>
        <taxon>Dikarya</taxon>
        <taxon>Ascomycota</taxon>
        <taxon>Pezizomycotina</taxon>
        <taxon>Sordariomycetes</taxon>
        <taxon>Xylariomycetidae</taxon>
        <taxon>Xylariales</taxon>
        <taxon>Xylariaceae</taxon>
        <taxon>Xylaria</taxon>
    </lineage>
</organism>
<keyword evidence="4" id="KW-1185">Reference proteome</keyword>
<evidence type="ECO:0000256" key="1">
    <source>
        <dbReference type="SAM" id="Coils"/>
    </source>
</evidence>
<proteinExistence type="predicted"/>
<dbReference type="AlphaFoldDB" id="A0A9W8TRZ9"/>
<keyword evidence="2" id="KW-0732">Signal</keyword>
<feature type="signal peptide" evidence="2">
    <location>
        <begin position="1"/>
        <end position="26"/>
    </location>
</feature>
<reference evidence="3" key="1">
    <citation type="submission" date="2022-07" db="EMBL/GenBank/DDBJ databases">
        <title>Genome Sequence of Xylaria arbuscula.</title>
        <authorList>
            <person name="Buettner E."/>
        </authorList>
    </citation>
    <scope>NUCLEOTIDE SEQUENCE</scope>
    <source>
        <strain evidence="3">VT107</strain>
    </source>
</reference>
<name>A0A9W8TRZ9_9PEZI</name>
<accession>A0A9W8TRZ9</accession>
<keyword evidence="1" id="KW-0175">Coiled coil</keyword>
<dbReference type="Proteomes" id="UP001148614">
    <property type="component" value="Unassembled WGS sequence"/>
</dbReference>